<dbReference type="PANTHER" id="PTHR11993">
    <property type="entry name" value="NADH-UBIQUINONE OXIDOREDUCTASE 49 KDA SUBUNIT"/>
    <property type="match status" value="1"/>
</dbReference>
<protein>
    <recommendedName>
        <fullName evidence="2">NADH-quinone oxidoreductase subunit D</fullName>
        <ecNumber evidence="2">7.1.1.-</ecNumber>
    </recommendedName>
    <alternativeName>
        <fullName evidence="2">NADH dehydrogenase I subunit D</fullName>
    </alternativeName>
    <alternativeName>
        <fullName evidence="2">NDH-1 subunit D</fullName>
    </alternativeName>
</protein>
<keyword evidence="1 2" id="KW-0874">Quinone</keyword>
<dbReference type="GO" id="GO:0050136">
    <property type="term" value="F:NADH dehydrogenase (quinone) (non-electrogenic) activity"/>
    <property type="evidence" value="ECO:0007669"/>
    <property type="project" value="UniProtKB-UniRule"/>
</dbReference>
<comment type="catalytic activity">
    <reaction evidence="2">
        <text>a quinone + NADH + 5 H(+)(in) = a quinol + NAD(+) + 4 H(+)(out)</text>
        <dbReference type="Rhea" id="RHEA:57888"/>
        <dbReference type="ChEBI" id="CHEBI:15378"/>
        <dbReference type="ChEBI" id="CHEBI:24646"/>
        <dbReference type="ChEBI" id="CHEBI:57540"/>
        <dbReference type="ChEBI" id="CHEBI:57945"/>
        <dbReference type="ChEBI" id="CHEBI:132124"/>
    </reaction>
</comment>
<dbReference type="NCBIfam" id="NF004739">
    <property type="entry name" value="PRK06075.1"/>
    <property type="match status" value="1"/>
</dbReference>
<comment type="function">
    <text evidence="2">NDH-1 shuttles electrons from NADH, via FMN and iron-sulfur (Fe-S) centers, to quinones in the respiratory chain. The immediate electron acceptor for the enzyme in this species is believed to be ubiquinone. Couples the redox reaction to proton translocation (for every two electrons transferred, four hydrogen ions are translocated across the cytoplasmic membrane), and thus conserves the redox energy in a proton gradient.</text>
</comment>
<comment type="similarity">
    <text evidence="2">Belongs to the complex I 49 kDa subunit family.</text>
</comment>
<dbReference type="HAMAP" id="MF_01358">
    <property type="entry name" value="NDH1_NuoD"/>
    <property type="match status" value="1"/>
</dbReference>
<proteinExistence type="inferred from homology"/>
<name>A0AAN2CAA6_UNVUL</name>
<dbReference type="RefSeq" id="WP_317994766.1">
    <property type="nucleotide sequence ID" value="NZ_AP025523.1"/>
</dbReference>
<comment type="subcellular location">
    <subcellularLocation>
        <location evidence="2">Cell membrane</location>
        <topology evidence="2">Peripheral membrane protein</topology>
        <orientation evidence="2">Cytoplasmic side</orientation>
    </subcellularLocation>
</comment>
<keyword evidence="5" id="KW-1185">Reference proteome</keyword>
<dbReference type="PANTHER" id="PTHR11993:SF10">
    <property type="entry name" value="NADH DEHYDROGENASE [UBIQUINONE] IRON-SULFUR PROTEIN 2, MITOCHONDRIAL"/>
    <property type="match status" value="1"/>
</dbReference>
<keyword evidence="2" id="KW-1278">Translocase</keyword>
<dbReference type="Pfam" id="PF00346">
    <property type="entry name" value="Complex1_49kDa"/>
    <property type="match status" value="1"/>
</dbReference>
<dbReference type="EC" id="7.1.1.-" evidence="2"/>
<dbReference type="AlphaFoldDB" id="A0AAN2CAA6"/>
<dbReference type="SUPFAM" id="SSF56762">
    <property type="entry name" value="HydB/Nqo4-like"/>
    <property type="match status" value="1"/>
</dbReference>
<dbReference type="Proteomes" id="UP001317532">
    <property type="component" value="Chromosome"/>
</dbReference>
<keyword evidence="2" id="KW-0520">NAD</keyword>
<evidence type="ECO:0000256" key="1">
    <source>
        <dbReference type="ARBA" id="ARBA00022719"/>
    </source>
</evidence>
<reference evidence="4 5" key="1">
    <citation type="journal article" date="2022" name="ISME Commun">
        <title>Vulcanimicrobium alpinus gen. nov. sp. nov., the first cultivated representative of the candidate phylum 'Eremiobacterota', is a metabolically versatile aerobic anoxygenic phototroph.</title>
        <authorList>
            <person name="Yabe S."/>
            <person name="Muto K."/>
            <person name="Abe K."/>
            <person name="Yokota A."/>
            <person name="Staudigel H."/>
            <person name="Tebo B.M."/>
        </authorList>
    </citation>
    <scope>NUCLEOTIDE SEQUENCE [LARGE SCALE GENOMIC DNA]</scope>
    <source>
        <strain evidence="4 5">WC8-2</strain>
    </source>
</reference>
<dbReference type="InterPro" id="IPR022885">
    <property type="entry name" value="NDH1_su_D/H"/>
</dbReference>
<dbReference type="InterPro" id="IPR001135">
    <property type="entry name" value="NADH_Q_OxRdtase_suD"/>
</dbReference>
<keyword evidence="2" id="KW-0472">Membrane</keyword>
<dbReference type="GO" id="GO:0048038">
    <property type="term" value="F:quinone binding"/>
    <property type="evidence" value="ECO:0007669"/>
    <property type="project" value="UniProtKB-KW"/>
</dbReference>
<dbReference type="GO" id="GO:0005886">
    <property type="term" value="C:plasma membrane"/>
    <property type="evidence" value="ECO:0007669"/>
    <property type="project" value="UniProtKB-SubCell"/>
</dbReference>
<dbReference type="Gene3D" id="1.10.645.10">
    <property type="entry name" value="Cytochrome-c3 Hydrogenase, chain B"/>
    <property type="match status" value="1"/>
</dbReference>
<feature type="domain" description="NADH-quinone oxidoreductase subunit D" evidence="3">
    <location>
        <begin position="138"/>
        <end position="409"/>
    </location>
</feature>
<evidence type="ECO:0000313" key="4">
    <source>
        <dbReference type="EMBL" id="BDE07154.1"/>
    </source>
</evidence>
<dbReference type="EMBL" id="AP025523">
    <property type="protein sequence ID" value="BDE07154.1"/>
    <property type="molecule type" value="Genomic_DNA"/>
</dbReference>
<comment type="subunit">
    <text evidence="2">NDH-1 is composed of 14 different subunits. Subunits NuoB, C, D, E, F, and G constitute the peripheral sector of the complex.</text>
</comment>
<keyword evidence="2" id="KW-0813">Transport</keyword>
<evidence type="ECO:0000313" key="5">
    <source>
        <dbReference type="Proteomes" id="UP001317532"/>
    </source>
</evidence>
<dbReference type="GO" id="GO:0051287">
    <property type="term" value="F:NAD binding"/>
    <property type="evidence" value="ECO:0007669"/>
    <property type="project" value="InterPro"/>
</dbReference>
<gene>
    <name evidence="4" type="primary">nuoD2</name>
    <name evidence="2" type="synonym">nuoD</name>
    <name evidence="4" type="ORF">WPS_24300</name>
</gene>
<dbReference type="InterPro" id="IPR029014">
    <property type="entry name" value="NiFe-Hase_large"/>
</dbReference>
<keyword evidence="2" id="KW-1003">Cell membrane</keyword>
<evidence type="ECO:0000256" key="2">
    <source>
        <dbReference type="HAMAP-Rule" id="MF_01358"/>
    </source>
</evidence>
<dbReference type="KEGG" id="vab:WPS_24300"/>
<dbReference type="NCBIfam" id="TIGR01962">
    <property type="entry name" value="NuoD"/>
    <property type="match status" value="1"/>
</dbReference>
<keyword evidence="2" id="KW-0830">Ubiquinone</keyword>
<sequence>MRGSAAPEADFALLVVEQSDHRMVLSMGPQHPSTHGVLQVITEIEGEVVTKASPEIGYLHTGIEKSAENLFWSQASTVIERMDYLSPLTNALCYYLAVEKLLGIDALIPPRAQQVRVLLAELSRIASHCVWLGTGGIDLGALTGFFYCFDLRERILDLFEASGGARMHPNYIRVGGLGQDLPQGFLEKLDGVIAMYEPRMRDVRRLLQKNPILQDRMVDVGIIDAADAVAWSLTGPSLRATGIEYDVRRAFSYSGYDQYEFDVPTRTEGDAYARFLVRLDEMDESMRIIRQVRKQLDAPGAWQVVDTKFAPPPKETIALSMEALIHHFKLVSESFRVPPGDVYQSVEGPRGELGYYVVSNGDNRPWRVRTRPPSMYNLQVLKKIAVGELIADMVVMIGSLDPVFGEVDR</sequence>
<evidence type="ECO:0000259" key="3">
    <source>
        <dbReference type="Pfam" id="PF00346"/>
    </source>
</evidence>
<organism evidence="4 5">
    <name type="scientific">Vulcanimicrobium alpinum</name>
    <dbReference type="NCBI Taxonomy" id="3016050"/>
    <lineage>
        <taxon>Bacteria</taxon>
        <taxon>Bacillati</taxon>
        <taxon>Vulcanimicrobiota</taxon>
        <taxon>Vulcanimicrobiia</taxon>
        <taxon>Vulcanimicrobiales</taxon>
        <taxon>Vulcanimicrobiaceae</taxon>
        <taxon>Vulcanimicrobium</taxon>
    </lineage>
</organism>
<accession>A0AAN2CAA6</accession>